<dbReference type="PANTHER" id="PTHR11122:SF13">
    <property type="entry name" value="GLUCOSE-6-PHOSPHATE 1-EPIMERASE"/>
    <property type="match status" value="1"/>
</dbReference>
<comment type="catalytic activity">
    <reaction evidence="1">
        <text>alpha-D-glucose 6-phosphate = beta-D-glucose 6-phosphate</text>
        <dbReference type="Rhea" id="RHEA:16249"/>
        <dbReference type="ChEBI" id="CHEBI:58225"/>
        <dbReference type="ChEBI" id="CHEBI:58247"/>
        <dbReference type="EC" id="5.1.3.15"/>
    </reaction>
</comment>
<organism evidence="5 6">
    <name type="scientific">Dermabacter jinjuensis</name>
    <dbReference type="NCBI Taxonomy" id="1667168"/>
    <lineage>
        <taxon>Bacteria</taxon>
        <taxon>Bacillati</taxon>
        <taxon>Actinomycetota</taxon>
        <taxon>Actinomycetes</taxon>
        <taxon>Micrococcales</taxon>
        <taxon>Dermabacteraceae</taxon>
        <taxon>Dermabacter</taxon>
    </lineage>
</organism>
<dbReference type="Pfam" id="PF01263">
    <property type="entry name" value="Aldose_epim"/>
    <property type="match status" value="1"/>
</dbReference>
<sequence>MFGCRRAHRPSVADRQARRIRLAPHAPDRLGGLSVMTPLNIPDGVTLSERDGATVLSARTHACALDLSLSGGHVTSWIPNGHDETLWLSPLAAFTPGHHIRGGVPIVGPWFGRGNSGTEEPQHGWFRRAQWKLAGVEVTPGGTIDVSLDLAEIRDYPGFEVEAARMHVRAGATLELSLDVTAGGTPLDLEAAFHTYFLVSDVRETTVGGLENVPYTDAARSRTAGLGPSVLRFCAPTDLVFEAAPPLVLTDPGAARRIVIDQHGASRTVVWTPWQSDVAVTADIPDSEWTRFVCVETAVSEGGTVHLAPGTTHTLTARYTLEHS</sequence>
<dbReference type="Proteomes" id="UP000815698">
    <property type="component" value="Chromosome"/>
</dbReference>
<accession>A0ABN5DN28</accession>
<dbReference type="EMBL" id="CP023482">
    <property type="protein sequence ID" value="ATH96506.1"/>
    <property type="molecule type" value="Genomic_DNA"/>
</dbReference>
<protein>
    <recommendedName>
        <fullName evidence="4">Putative glucose-6-phosphate 1-epimerase</fullName>
        <ecNumber evidence="4">5.1.3.15</ecNumber>
    </recommendedName>
</protein>
<comment type="similarity">
    <text evidence="2 4">Belongs to the glucose-6-phosphate 1-epimerase family.</text>
</comment>
<dbReference type="InterPro" id="IPR008183">
    <property type="entry name" value="Aldose_1/G6P_1-epimerase"/>
</dbReference>
<evidence type="ECO:0000256" key="1">
    <source>
        <dbReference type="ARBA" id="ARBA00001096"/>
    </source>
</evidence>
<name>A0ABN5DN28_9MICO</name>
<gene>
    <name evidence="5" type="ORF">COP05_04940</name>
</gene>
<dbReference type="InterPro" id="IPR025532">
    <property type="entry name" value="G6P_1-epimerase"/>
</dbReference>
<dbReference type="PANTHER" id="PTHR11122">
    <property type="entry name" value="APOSPORY-ASSOCIATED PROTEIN C-RELATED"/>
    <property type="match status" value="1"/>
</dbReference>
<dbReference type="SUPFAM" id="SSF74650">
    <property type="entry name" value="Galactose mutarotase-like"/>
    <property type="match status" value="1"/>
</dbReference>
<proteinExistence type="inferred from homology"/>
<keyword evidence="3 4" id="KW-0413">Isomerase</keyword>
<evidence type="ECO:0000256" key="2">
    <source>
        <dbReference type="ARBA" id="ARBA00005866"/>
    </source>
</evidence>
<evidence type="ECO:0000256" key="4">
    <source>
        <dbReference type="PIRNR" id="PIRNR016020"/>
    </source>
</evidence>
<reference evidence="5 6" key="1">
    <citation type="journal article" date="2016" name="Int. J. Syst. Evol. Microbiol.">
        <title>Dermabacter jinjuensis sp. nov., a novel species of the genus Dermabacter isolated from a clinical specimen.</title>
        <authorList>
            <person name="Park Y.K."/>
            <person name="Lee K.M."/>
            <person name="Lee W.K."/>
            <person name="Cho M.J."/>
            <person name="Lee H.S."/>
            <person name="Cho Y.G."/>
            <person name="Lee Y.C."/>
            <person name="Lee W.K."/>
            <person name="Seong W.K."/>
            <person name="Hwang K.J."/>
        </authorList>
    </citation>
    <scope>NUCLEOTIDE SEQUENCE [LARGE SCALE GENOMIC DNA]</scope>
    <source>
        <strain evidence="5 6">32T</strain>
    </source>
</reference>
<dbReference type="InterPro" id="IPR014718">
    <property type="entry name" value="GH-type_carb-bd"/>
</dbReference>
<dbReference type="PIRSF" id="PIRSF016020">
    <property type="entry name" value="PHexose_mutarotase"/>
    <property type="match status" value="1"/>
</dbReference>
<evidence type="ECO:0000313" key="5">
    <source>
        <dbReference type="EMBL" id="ATH96506.1"/>
    </source>
</evidence>
<dbReference type="InterPro" id="IPR011013">
    <property type="entry name" value="Gal_mutarotase_sf_dom"/>
</dbReference>
<keyword evidence="6" id="KW-1185">Reference proteome</keyword>
<evidence type="ECO:0000256" key="3">
    <source>
        <dbReference type="ARBA" id="ARBA00023235"/>
    </source>
</evidence>
<dbReference type="EC" id="5.1.3.15" evidence="4"/>
<evidence type="ECO:0000313" key="6">
    <source>
        <dbReference type="Proteomes" id="UP000815698"/>
    </source>
</evidence>
<dbReference type="Gene3D" id="2.70.98.10">
    <property type="match status" value="1"/>
</dbReference>